<proteinExistence type="predicted"/>
<gene>
    <name evidence="1" type="ORF">S01H1_25780</name>
</gene>
<dbReference type="EMBL" id="BARS01015598">
    <property type="protein sequence ID" value="GAF92240.1"/>
    <property type="molecule type" value="Genomic_DNA"/>
</dbReference>
<sequence length="196" mass="21855">ELVSGRLRSLILSAVDFRGMRVQEGGFFPEEFISDYIKFLENFIIMAEAIDGEILQKLEEISTDFVDKTIPFVSNNKLIEDNPNFTYDLINKLLNVAGRISSEGRIKNKTSVDTTPYSVVESDEIINCDTDSGVIDLYLLPGIGSSDIKINNTGSSGNDVNVIPNSTELLYGENLPEKLYDSEGIIIGYNEPEGWW</sequence>
<accession>X0UUU1</accession>
<reference evidence="1" key="1">
    <citation type="journal article" date="2014" name="Front. Microbiol.">
        <title>High frequency of phylogenetically diverse reductive dehalogenase-homologous genes in deep subseafloor sedimentary metagenomes.</title>
        <authorList>
            <person name="Kawai M."/>
            <person name="Futagami T."/>
            <person name="Toyoda A."/>
            <person name="Takaki Y."/>
            <person name="Nishi S."/>
            <person name="Hori S."/>
            <person name="Arai W."/>
            <person name="Tsubouchi T."/>
            <person name="Morono Y."/>
            <person name="Uchiyama I."/>
            <person name="Ito T."/>
            <person name="Fujiyama A."/>
            <person name="Inagaki F."/>
            <person name="Takami H."/>
        </authorList>
    </citation>
    <scope>NUCLEOTIDE SEQUENCE</scope>
    <source>
        <strain evidence="1">Expedition CK06-06</strain>
    </source>
</reference>
<evidence type="ECO:0000313" key="1">
    <source>
        <dbReference type="EMBL" id="GAF92240.1"/>
    </source>
</evidence>
<protein>
    <submittedName>
        <fullName evidence="1">Uncharacterized protein</fullName>
    </submittedName>
</protein>
<name>X0UUU1_9ZZZZ</name>
<comment type="caution">
    <text evidence="1">The sequence shown here is derived from an EMBL/GenBank/DDBJ whole genome shotgun (WGS) entry which is preliminary data.</text>
</comment>
<organism evidence="1">
    <name type="scientific">marine sediment metagenome</name>
    <dbReference type="NCBI Taxonomy" id="412755"/>
    <lineage>
        <taxon>unclassified sequences</taxon>
        <taxon>metagenomes</taxon>
        <taxon>ecological metagenomes</taxon>
    </lineage>
</organism>
<dbReference type="AlphaFoldDB" id="X0UUU1"/>
<feature type="non-terminal residue" evidence="1">
    <location>
        <position position="1"/>
    </location>
</feature>